<dbReference type="OrthoDB" id="1734132at2759"/>
<protein>
    <recommendedName>
        <fullName evidence="3">Reverse transcriptase</fullName>
    </recommendedName>
</protein>
<comment type="caution">
    <text evidence="1">The sequence shown here is derived from an EMBL/GenBank/DDBJ whole genome shotgun (WGS) entry which is preliminary data.</text>
</comment>
<feature type="non-terminal residue" evidence="1">
    <location>
        <position position="1"/>
    </location>
</feature>
<dbReference type="EMBL" id="CACSLK010000984">
    <property type="protein sequence ID" value="CAA0807068.1"/>
    <property type="molecule type" value="Genomic_DNA"/>
</dbReference>
<feature type="non-terminal residue" evidence="1">
    <location>
        <position position="77"/>
    </location>
</feature>
<name>A0A9N7MKH5_STRHE</name>
<sequence length="77" mass="8540">ASVSQAATLLTILDKYKLFSGQMVNLHKSVVFFSRNTPQHLQDNICSTLQGITSHKSTRYLGLPLGIGRSKLEAFNF</sequence>
<evidence type="ECO:0000313" key="1">
    <source>
        <dbReference type="EMBL" id="CAA0807068.1"/>
    </source>
</evidence>
<evidence type="ECO:0000313" key="2">
    <source>
        <dbReference type="Proteomes" id="UP001153555"/>
    </source>
</evidence>
<evidence type="ECO:0008006" key="3">
    <source>
        <dbReference type="Google" id="ProtNLM"/>
    </source>
</evidence>
<accession>A0A9N7MKH5</accession>
<organism evidence="1 2">
    <name type="scientific">Striga hermonthica</name>
    <name type="common">Purple witchweed</name>
    <name type="synonym">Buchnera hermonthica</name>
    <dbReference type="NCBI Taxonomy" id="68872"/>
    <lineage>
        <taxon>Eukaryota</taxon>
        <taxon>Viridiplantae</taxon>
        <taxon>Streptophyta</taxon>
        <taxon>Embryophyta</taxon>
        <taxon>Tracheophyta</taxon>
        <taxon>Spermatophyta</taxon>
        <taxon>Magnoliopsida</taxon>
        <taxon>eudicotyledons</taxon>
        <taxon>Gunneridae</taxon>
        <taxon>Pentapetalae</taxon>
        <taxon>asterids</taxon>
        <taxon>lamiids</taxon>
        <taxon>Lamiales</taxon>
        <taxon>Orobanchaceae</taxon>
        <taxon>Buchnereae</taxon>
        <taxon>Striga</taxon>
    </lineage>
</organism>
<reference evidence="1" key="1">
    <citation type="submission" date="2019-12" db="EMBL/GenBank/DDBJ databases">
        <authorList>
            <person name="Scholes J."/>
        </authorList>
    </citation>
    <scope>NUCLEOTIDE SEQUENCE</scope>
</reference>
<gene>
    <name evidence="1" type="ORF">SHERM_09936</name>
</gene>
<dbReference type="AlphaFoldDB" id="A0A9N7MKH5"/>
<dbReference type="Proteomes" id="UP001153555">
    <property type="component" value="Unassembled WGS sequence"/>
</dbReference>
<keyword evidence="2" id="KW-1185">Reference proteome</keyword>
<proteinExistence type="predicted"/>